<reference evidence="1 2" key="1">
    <citation type="submission" date="2020-07" db="EMBL/GenBank/DDBJ databases">
        <title>Streptomyces phage Genome sequencing and assembly.</title>
        <authorList>
            <person name="Sharma V."/>
            <person name="Hardy A."/>
            <person name="Frunzke J."/>
        </authorList>
    </citation>
    <scope>NUCLEOTIDE SEQUENCE [LARGE SCALE GENOMIC DNA]</scope>
</reference>
<evidence type="ECO:0000313" key="2">
    <source>
        <dbReference type="Proteomes" id="UP000515922"/>
    </source>
</evidence>
<gene>
    <name evidence="1" type="ORF">HUN41_00238</name>
</gene>
<dbReference type="Gene3D" id="3.30.565.10">
    <property type="entry name" value="Histidine kinase-like ATPase, C-terminal domain"/>
    <property type="match status" value="1"/>
</dbReference>
<dbReference type="InterPro" id="IPR036890">
    <property type="entry name" value="HATPase_C_sf"/>
</dbReference>
<accession>A0A7G4AWD7</accession>
<keyword evidence="2" id="KW-1185">Reference proteome</keyword>
<dbReference type="EMBL" id="MT711976">
    <property type="protein sequence ID" value="QMP84327.1"/>
    <property type="molecule type" value="Genomic_DNA"/>
</dbReference>
<name>A0A7G4AWD7_9CAUD</name>
<evidence type="ECO:0000313" key="1">
    <source>
        <dbReference type="EMBL" id="QMP84327.1"/>
    </source>
</evidence>
<dbReference type="Pfam" id="PF13589">
    <property type="entry name" value="HATPase_c_3"/>
    <property type="match status" value="1"/>
</dbReference>
<sequence>MEPNATYAAIQGNLNGEKIEMSVDAASMAHVMSILTDLYSDPTMAVIREYSTNARDAMIEAGNGDNPIEVTLPNGMSPYFKVRDYGVGLSVEDIRNIYSKYGASTKRSTNEQVGMLGLGCKSALTYTQQFTVRSVKDGMVALVAISRTENGSGVMEVVNVSQTDESNGVEISVPVGRSNDFSWKAEEFFRYWEPGTVLVNGAPPKSFVEDCVKISEDLYIKHGTNNDYVVMGNVAYRVNSENPLYKRGNGYGYYNRNFGVVAIVPIGSVNFTPSREDLHYTKHTLDTIKAVQEAVEKNLLISIQKEIDSKSTPRDARVVAERWNHIIRSTGRFTFQGKNIPATVDAGHLRYHYNYGRGSVDFYNSIGFNQAEQCIFVTGYEKGEISTAHRLKFRLWANENNHTGNVTFVVTNSEIDSTWFKPVASTTWEEVFKCRPPRANSGKSVATYSIRTSDETRYDRNVTELPKKKYTVLWTSGDNEIREVIDKVAQLSKDAVFVNLAKNRWDKFTRENPGTMTLATYVGIMVDNSVANLSKADALYITMHYDERAVLAYLDENKVDDPDLASKINAAKVKPTDAATQYVEVYNMCRRASFTMNALEKGTNVLETYPLLRAVNGLELSVEHCYTYANAVYNSNK</sequence>
<dbReference type="Proteomes" id="UP000515922">
    <property type="component" value="Segment"/>
</dbReference>
<proteinExistence type="predicted"/>
<protein>
    <submittedName>
        <fullName evidence="1">RIIA-like protein</fullName>
    </submittedName>
</protein>
<organism evidence="1 2">
    <name type="scientific">Streptomyces phage Coruscant</name>
    <dbReference type="NCBI Taxonomy" id="2739834"/>
    <lineage>
        <taxon>Viruses</taxon>
        <taxon>Duplodnaviria</taxon>
        <taxon>Heunggongvirae</taxon>
        <taxon>Uroviricota</taxon>
        <taxon>Caudoviricetes</taxon>
        <taxon>Stanwilliamsviridae</taxon>
        <taxon>Boydwoodruffvirinae</taxon>
        <taxon>Coruscantvirus</taxon>
        <taxon>Coruscantvirus coruscant</taxon>
    </lineage>
</organism>
<dbReference type="SUPFAM" id="SSF55874">
    <property type="entry name" value="ATPase domain of HSP90 chaperone/DNA topoisomerase II/histidine kinase"/>
    <property type="match status" value="1"/>
</dbReference>